<dbReference type="GO" id="GO:0030425">
    <property type="term" value="C:dendrite"/>
    <property type="evidence" value="ECO:0007669"/>
    <property type="project" value="TreeGrafter"/>
</dbReference>
<gene>
    <name evidence="16" type="primary">LOC112944652</name>
</gene>
<dbReference type="PRINTS" id="PR00237">
    <property type="entry name" value="GPCRRHODOPSN"/>
</dbReference>
<reference evidence="16" key="2">
    <citation type="submission" date="2025-09" db="UniProtKB">
        <authorList>
            <consortium name="Ensembl"/>
        </authorList>
    </citation>
    <scope>IDENTIFICATION</scope>
</reference>
<feature type="transmembrane region" description="Helical" evidence="14">
    <location>
        <begin position="87"/>
        <end position="115"/>
    </location>
</feature>
<keyword evidence="17" id="KW-1185">Reference proteome</keyword>
<keyword evidence="13" id="KW-0449">Lipoprotein</keyword>
<evidence type="ECO:0000256" key="3">
    <source>
        <dbReference type="ARBA" id="ARBA00022475"/>
    </source>
</evidence>
<evidence type="ECO:0000313" key="17">
    <source>
        <dbReference type="Proteomes" id="UP000694420"/>
    </source>
</evidence>
<proteinExistence type="inferred from homology"/>
<comment type="subcellular location">
    <subcellularLocation>
        <location evidence="1 14">Cell membrane</location>
        <topology evidence="1 14">Multi-pass membrane protein</topology>
    </subcellularLocation>
</comment>
<dbReference type="Proteomes" id="UP000694420">
    <property type="component" value="Unplaced"/>
</dbReference>
<evidence type="ECO:0000259" key="15">
    <source>
        <dbReference type="PROSITE" id="PS50262"/>
    </source>
</evidence>
<feature type="domain" description="G-protein coupled receptors family 1 profile" evidence="15">
    <location>
        <begin position="38"/>
        <end position="289"/>
    </location>
</feature>
<evidence type="ECO:0000256" key="11">
    <source>
        <dbReference type="ARBA" id="ARBA00023180"/>
    </source>
</evidence>
<evidence type="ECO:0000256" key="4">
    <source>
        <dbReference type="ARBA" id="ARBA00022692"/>
    </source>
</evidence>
<dbReference type="GO" id="GO:0005886">
    <property type="term" value="C:plasma membrane"/>
    <property type="evidence" value="ECO:0007669"/>
    <property type="project" value="UniProtKB-SubCell"/>
</dbReference>
<feature type="transmembrane region" description="Helical" evidence="14">
    <location>
        <begin position="237"/>
        <end position="264"/>
    </location>
</feature>
<dbReference type="PRINTS" id="PR00555">
    <property type="entry name" value="ADENOSINEA3R"/>
</dbReference>
<keyword evidence="5 14" id="KW-1133">Transmembrane helix</keyword>
<feature type="transmembrane region" description="Helical" evidence="14">
    <location>
        <begin position="57"/>
        <end position="81"/>
    </location>
</feature>
<organism evidence="16 17">
    <name type="scientific">Nothoprocta perdicaria</name>
    <name type="common">Chilean tinamou</name>
    <name type="synonym">Crypturus perdicarius</name>
    <dbReference type="NCBI Taxonomy" id="30464"/>
    <lineage>
        <taxon>Eukaryota</taxon>
        <taxon>Metazoa</taxon>
        <taxon>Chordata</taxon>
        <taxon>Craniata</taxon>
        <taxon>Vertebrata</taxon>
        <taxon>Euteleostomi</taxon>
        <taxon>Archelosauria</taxon>
        <taxon>Archosauria</taxon>
        <taxon>Dinosauria</taxon>
        <taxon>Saurischia</taxon>
        <taxon>Theropoda</taxon>
        <taxon>Coelurosauria</taxon>
        <taxon>Aves</taxon>
        <taxon>Palaeognathae</taxon>
        <taxon>Tinamiformes</taxon>
        <taxon>Tinamidae</taxon>
        <taxon>Nothoprocta</taxon>
    </lineage>
</organism>
<evidence type="ECO:0000256" key="12">
    <source>
        <dbReference type="ARBA" id="ARBA00023224"/>
    </source>
</evidence>
<dbReference type="Pfam" id="PF00001">
    <property type="entry name" value="7tm_1"/>
    <property type="match status" value="1"/>
</dbReference>
<evidence type="ECO:0000256" key="7">
    <source>
        <dbReference type="ARBA" id="ARBA00023136"/>
    </source>
</evidence>
<dbReference type="AlphaFoldDB" id="A0A8C6ZAS3"/>
<dbReference type="PANTHER" id="PTHR24246:SF2">
    <property type="entry name" value="ADENOSINE RECEPTOR A3"/>
    <property type="match status" value="1"/>
</dbReference>
<keyword evidence="6 14" id="KW-0297">G-protein coupled receptor</keyword>
<keyword evidence="7 14" id="KW-0472">Membrane</keyword>
<evidence type="ECO:0000256" key="1">
    <source>
        <dbReference type="ARBA" id="ARBA00004651"/>
    </source>
</evidence>
<dbReference type="InterPro" id="IPR000466">
    <property type="entry name" value="Adeno_A3_rcpt"/>
</dbReference>
<dbReference type="SUPFAM" id="SSF81321">
    <property type="entry name" value="Family A G protein-coupled receptor-like"/>
    <property type="match status" value="1"/>
</dbReference>
<reference evidence="16" key="1">
    <citation type="submission" date="2025-08" db="UniProtKB">
        <authorList>
            <consortium name="Ensembl"/>
        </authorList>
    </citation>
    <scope>IDENTIFICATION</scope>
</reference>
<dbReference type="PRINTS" id="PR00424">
    <property type="entry name" value="ADENOSINER"/>
</dbReference>
<evidence type="ECO:0000256" key="8">
    <source>
        <dbReference type="ARBA" id="ARBA00023139"/>
    </source>
</evidence>
<evidence type="ECO:0000256" key="5">
    <source>
        <dbReference type="ARBA" id="ARBA00022989"/>
    </source>
</evidence>
<sequence length="324" mass="36146">GPCSASPRALDLLPTGVGGLDGIYISTEALIALLAVLGNVLVIWVVKLNPALRNTTLYFISSLALADIAVGVLVVPLAIAMSLGVSVPFHACLFMCCLMVTFCYASVLSLLAIAVDRYLRVKLPIRYKIISTERRIWLALGLCWSVSLLTGLIPMFGWNNRRVGNPDLLKCRFVSVMKMDYMVYFGFFAWTLVPLAIMCALYAEIFYMIRTKLSQGSNSVRAAGTFYGREFRTAKSLALVLFLFAISWLPLCIINCVSYFYPNWPIPQHWIYLGILLSHANSAMNPILYACRIKKFKNSYLLILKSHMLCRKTEPAVPTEQATD</sequence>
<feature type="transmembrane region" description="Helical" evidence="14">
    <location>
        <begin position="270"/>
        <end position="291"/>
    </location>
</feature>
<dbReference type="Ensembl" id="ENSNPET00000010693.1">
    <property type="protein sequence ID" value="ENSNPEP00000010423.1"/>
    <property type="gene ID" value="ENSNPEG00000007824.1"/>
</dbReference>
<dbReference type="PROSITE" id="PS50262">
    <property type="entry name" value="G_PROTEIN_RECEP_F1_2"/>
    <property type="match status" value="1"/>
</dbReference>
<evidence type="ECO:0000256" key="9">
    <source>
        <dbReference type="ARBA" id="ARBA00023157"/>
    </source>
</evidence>
<name>A0A8C6ZAS3_NOTPE</name>
<evidence type="ECO:0000313" key="16">
    <source>
        <dbReference type="Ensembl" id="ENSNPEP00000010423.1"/>
    </source>
</evidence>
<comment type="function">
    <text evidence="14">Receptor for adenosine. The activity of this receptor is mediated by G proteins which inhibit adenylyl cyclase.</text>
</comment>
<accession>A0A8C6ZAS3</accession>
<dbReference type="GO" id="GO:0045202">
    <property type="term" value="C:synapse"/>
    <property type="evidence" value="ECO:0007669"/>
    <property type="project" value="TreeGrafter"/>
</dbReference>
<comment type="similarity">
    <text evidence="14">Belongs to the G-protein coupled receptor 1 family.</text>
</comment>
<evidence type="ECO:0000256" key="14">
    <source>
        <dbReference type="RuleBase" id="RU201114"/>
    </source>
</evidence>
<dbReference type="InterPro" id="IPR000276">
    <property type="entry name" value="GPCR_Rhodpsn"/>
</dbReference>
<dbReference type="PANTHER" id="PTHR24246">
    <property type="entry name" value="OLFACTORY RECEPTOR AND ADENOSINE RECEPTOR"/>
    <property type="match status" value="1"/>
</dbReference>
<keyword evidence="11 14" id="KW-0325">Glycoprotein</keyword>
<feature type="transmembrane region" description="Helical" evidence="14">
    <location>
        <begin position="136"/>
        <end position="158"/>
    </location>
</feature>
<feature type="transmembrane region" description="Helical" evidence="14">
    <location>
        <begin position="182"/>
        <end position="203"/>
    </location>
</feature>
<dbReference type="InterPro" id="IPR017452">
    <property type="entry name" value="GPCR_Rhodpsn_7TM"/>
</dbReference>
<evidence type="ECO:0000256" key="2">
    <source>
        <dbReference type="ARBA" id="ARBA00021738"/>
    </source>
</evidence>
<keyword evidence="4 14" id="KW-0812">Transmembrane</keyword>
<evidence type="ECO:0000256" key="13">
    <source>
        <dbReference type="ARBA" id="ARBA00023288"/>
    </source>
</evidence>
<dbReference type="PROSITE" id="PS00237">
    <property type="entry name" value="G_PROTEIN_RECEP_F1_1"/>
    <property type="match status" value="1"/>
</dbReference>
<keyword evidence="12 14" id="KW-0807">Transducer</keyword>
<keyword evidence="9 14" id="KW-1015">Disulfide bond</keyword>
<keyword evidence="3 14" id="KW-1003">Cell membrane</keyword>
<keyword evidence="8" id="KW-0564">Palmitate</keyword>
<evidence type="ECO:0000256" key="10">
    <source>
        <dbReference type="ARBA" id="ARBA00023170"/>
    </source>
</evidence>
<feature type="transmembrane region" description="Helical" evidence="14">
    <location>
        <begin position="23"/>
        <end position="45"/>
    </location>
</feature>
<dbReference type="SMART" id="SM01381">
    <property type="entry name" value="7TM_GPCR_Srsx"/>
    <property type="match status" value="1"/>
</dbReference>
<evidence type="ECO:0000256" key="6">
    <source>
        <dbReference type="ARBA" id="ARBA00023040"/>
    </source>
</evidence>
<dbReference type="Gene3D" id="1.20.1070.10">
    <property type="entry name" value="Rhodopsin 7-helix transmembrane proteins"/>
    <property type="match status" value="1"/>
</dbReference>
<protein>
    <recommendedName>
        <fullName evidence="2 14">Adenosine receptor A3</fullName>
    </recommendedName>
</protein>
<dbReference type="InterPro" id="IPR001634">
    <property type="entry name" value="Adenosn_rcpt"/>
</dbReference>
<keyword evidence="10 14" id="KW-0675">Receptor</keyword>
<dbReference type="GO" id="GO:0001609">
    <property type="term" value="F:G protein-coupled adenosine receptor activity"/>
    <property type="evidence" value="ECO:0007669"/>
    <property type="project" value="UniProtKB-UniRule"/>
</dbReference>